<keyword evidence="4" id="KW-1185">Reference proteome</keyword>
<keyword evidence="1" id="KW-0732">Signal</keyword>
<dbReference type="Gene3D" id="3.40.190.10">
    <property type="entry name" value="Periplasmic binding protein-like II"/>
    <property type="match status" value="1"/>
</dbReference>
<feature type="signal peptide" evidence="1">
    <location>
        <begin position="1"/>
        <end position="26"/>
    </location>
</feature>
<feature type="chain" id="PRO_5039715213" description="Solute-binding protein family 5 domain-containing protein" evidence="1">
    <location>
        <begin position="27"/>
        <end position="589"/>
    </location>
</feature>
<dbReference type="Gene3D" id="3.10.105.10">
    <property type="entry name" value="Dipeptide-binding Protein, Domain 3"/>
    <property type="match status" value="1"/>
</dbReference>
<evidence type="ECO:0000256" key="1">
    <source>
        <dbReference type="SAM" id="SignalP"/>
    </source>
</evidence>
<dbReference type="InterPro" id="IPR030678">
    <property type="entry name" value="Peptide/Ni-bd"/>
</dbReference>
<dbReference type="GO" id="GO:1904680">
    <property type="term" value="F:peptide transmembrane transporter activity"/>
    <property type="evidence" value="ECO:0007669"/>
    <property type="project" value="TreeGrafter"/>
</dbReference>
<dbReference type="PIRSF" id="PIRSF002741">
    <property type="entry name" value="MppA"/>
    <property type="match status" value="1"/>
</dbReference>
<name>A0A5Q2RG86_9ACTN</name>
<dbReference type="GO" id="GO:0015833">
    <property type="term" value="P:peptide transport"/>
    <property type="evidence" value="ECO:0007669"/>
    <property type="project" value="TreeGrafter"/>
</dbReference>
<evidence type="ECO:0000313" key="3">
    <source>
        <dbReference type="EMBL" id="QGG94723.1"/>
    </source>
</evidence>
<dbReference type="Pfam" id="PF00496">
    <property type="entry name" value="SBP_bac_5"/>
    <property type="match status" value="1"/>
</dbReference>
<dbReference type="PROSITE" id="PS51257">
    <property type="entry name" value="PROKAR_LIPOPROTEIN"/>
    <property type="match status" value="1"/>
</dbReference>
<organism evidence="3 4">
    <name type="scientific">Actinomarinicola tropica</name>
    <dbReference type="NCBI Taxonomy" id="2789776"/>
    <lineage>
        <taxon>Bacteria</taxon>
        <taxon>Bacillati</taxon>
        <taxon>Actinomycetota</taxon>
        <taxon>Acidimicrobiia</taxon>
        <taxon>Acidimicrobiales</taxon>
        <taxon>Iamiaceae</taxon>
        <taxon>Actinomarinicola</taxon>
    </lineage>
</organism>
<dbReference type="CDD" id="cd00995">
    <property type="entry name" value="PBP2_NikA_DppA_OppA_like"/>
    <property type="match status" value="1"/>
</dbReference>
<feature type="domain" description="Solute-binding protein family 5" evidence="2">
    <location>
        <begin position="104"/>
        <end position="492"/>
    </location>
</feature>
<dbReference type="RefSeq" id="WP_153758829.1">
    <property type="nucleotide sequence ID" value="NZ_CP045851.1"/>
</dbReference>
<dbReference type="GO" id="GO:0043190">
    <property type="term" value="C:ATP-binding cassette (ABC) transporter complex"/>
    <property type="evidence" value="ECO:0007669"/>
    <property type="project" value="InterPro"/>
</dbReference>
<dbReference type="PANTHER" id="PTHR30290">
    <property type="entry name" value="PERIPLASMIC BINDING COMPONENT OF ABC TRANSPORTER"/>
    <property type="match status" value="1"/>
</dbReference>
<dbReference type="SUPFAM" id="SSF53850">
    <property type="entry name" value="Periplasmic binding protein-like II"/>
    <property type="match status" value="1"/>
</dbReference>
<gene>
    <name evidence="3" type="ORF">GH723_06150</name>
</gene>
<dbReference type="KEGG" id="atq:GH723_06150"/>
<protein>
    <recommendedName>
        <fullName evidence="2">Solute-binding protein family 5 domain-containing protein</fullName>
    </recommendedName>
</protein>
<sequence>MKHSRRPLWRLLAALAALGLVAGACGDDDGGDAAEGSTDTTFAAEGGAVGEQEEATAAYGGRIVVGLEAESTTWTPGTAQLTSGGLTVANAIYDPLIARNADGEYQPFLAESLEPNDDLSEWTLTLRDGVTFHDGTPLDAETLKWNFDTLHFENESGNTRGALLSAGVTGMEVVDDRTVVYQLSGPNAAFPDLLRGLIGMPVSRTAYEADPAAFGDAPVGTGPFVFSSWVRNGSLTVERNPDYWLTDAEGQQLPYLDGIEFRPIEDEDSRSLSLQSNDIQVLQTLRGATAKKVLDLVEDDSRDYAALTYVGNESGSAIFNTLRPPLDDVRVRRALALASDGELVAEVLGDDGLVPRSPGFFSADSPWYSEEASATYPGIDGRDLEAATALIDEYVNDPNRSDGKAPGEPVAVEYACLPDATLIAVAQLQQSLWSEAGVEVSLKQVEQAELISNAVGSPDQEQPWSGTFLANCWRSPAVTGDPLTDFQSFFGDPATSTGNFTNYSHPEIDAALETLRTSSEFEERYAAVEAIQLRAYEDVPIAFSSGTPILVGFRGDIHGIDEWGFADGNLGSGITGGVIRFHSTFMSVD</sequence>
<proteinExistence type="predicted"/>
<accession>A0A5Q2RG86</accession>
<reference evidence="3 4" key="1">
    <citation type="submission" date="2019-11" db="EMBL/GenBank/DDBJ databases">
        <authorList>
            <person name="He Y."/>
        </authorList>
    </citation>
    <scope>NUCLEOTIDE SEQUENCE [LARGE SCALE GENOMIC DNA]</scope>
    <source>
        <strain evidence="3 4">SCSIO 58843</strain>
    </source>
</reference>
<dbReference type="InterPro" id="IPR039424">
    <property type="entry name" value="SBP_5"/>
</dbReference>
<evidence type="ECO:0000313" key="4">
    <source>
        <dbReference type="Proteomes" id="UP000334019"/>
    </source>
</evidence>
<evidence type="ECO:0000259" key="2">
    <source>
        <dbReference type="Pfam" id="PF00496"/>
    </source>
</evidence>
<dbReference type="InterPro" id="IPR000914">
    <property type="entry name" value="SBP_5_dom"/>
</dbReference>
<dbReference type="AlphaFoldDB" id="A0A5Q2RG86"/>
<dbReference type="Proteomes" id="UP000334019">
    <property type="component" value="Chromosome"/>
</dbReference>
<dbReference type="GO" id="GO:0042597">
    <property type="term" value="C:periplasmic space"/>
    <property type="evidence" value="ECO:0007669"/>
    <property type="project" value="UniProtKB-ARBA"/>
</dbReference>
<dbReference type="EMBL" id="CP045851">
    <property type="protein sequence ID" value="QGG94723.1"/>
    <property type="molecule type" value="Genomic_DNA"/>
</dbReference>